<dbReference type="InterPro" id="IPR023827">
    <property type="entry name" value="Peptidase_S8_Asp-AS"/>
</dbReference>
<dbReference type="Pfam" id="PF00082">
    <property type="entry name" value="Peptidase_S8"/>
    <property type="match status" value="1"/>
</dbReference>
<evidence type="ECO:0000256" key="1">
    <source>
        <dbReference type="ARBA" id="ARBA00011073"/>
    </source>
</evidence>
<keyword evidence="3" id="KW-0378">Hydrolase</keyword>
<dbReference type="InterPro" id="IPR050131">
    <property type="entry name" value="Peptidase_S8_subtilisin-like"/>
</dbReference>
<dbReference type="PROSITE" id="PS00137">
    <property type="entry name" value="SUBTILASE_HIS"/>
    <property type="match status" value="1"/>
</dbReference>
<dbReference type="InterPro" id="IPR015500">
    <property type="entry name" value="Peptidase_S8_subtilisin-rel"/>
</dbReference>
<name>A0A395NR09_TRIAR</name>
<dbReference type="InterPro" id="IPR036852">
    <property type="entry name" value="Peptidase_S8/S53_dom_sf"/>
</dbReference>
<evidence type="ECO:0000256" key="4">
    <source>
        <dbReference type="ARBA" id="ARBA00022825"/>
    </source>
</evidence>
<accession>A0A395NR09</accession>
<protein>
    <submittedName>
        <fullName evidence="7">Protease</fullName>
    </submittedName>
</protein>
<gene>
    <name evidence="7" type="ORF">TARUN_3816</name>
</gene>
<dbReference type="EMBL" id="PXOA01000213">
    <property type="protein sequence ID" value="RFU78415.1"/>
    <property type="molecule type" value="Genomic_DNA"/>
</dbReference>
<dbReference type="GO" id="GO:0004252">
    <property type="term" value="F:serine-type endopeptidase activity"/>
    <property type="evidence" value="ECO:0007669"/>
    <property type="project" value="InterPro"/>
</dbReference>
<dbReference type="STRING" id="490622.A0A395NR09"/>
<evidence type="ECO:0000256" key="3">
    <source>
        <dbReference type="ARBA" id="ARBA00022801"/>
    </source>
</evidence>
<dbReference type="SUPFAM" id="SSF52743">
    <property type="entry name" value="Subtilisin-like"/>
    <property type="match status" value="1"/>
</dbReference>
<keyword evidence="2 7" id="KW-0645">Protease</keyword>
<dbReference type="AlphaFoldDB" id="A0A395NR09"/>
<evidence type="ECO:0000313" key="8">
    <source>
        <dbReference type="Proteomes" id="UP000266272"/>
    </source>
</evidence>
<comment type="similarity">
    <text evidence="1 5">Belongs to the peptidase S8 family.</text>
</comment>
<evidence type="ECO:0000313" key="7">
    <source>
        <dbReference type="EMBL" id="RFU78415.1"/>
    </source>
</evidence>
<reference evidence="7 8" key="1">
    <citation type="journal article" date="2018" name="PLoS Pathog.">
        <title>Evolution of structural diversity of trichothecenes, a family of toxins produced by plant pathogenic and entomopathogenic fungi.</title>
        <authorList>
            <person name="Proctor R.H."/>
            <person name="McCormick S.P."/>
            <person name="Kim H.S."/>
            <person name="Cardoza R.E."/>
            <person name="Stanley A.M."/>
            <person name="Lindo L."/>
            <person name="Kelly A."/>
            <person name="Brown D.W."/>
            <person name="Lee T."/>
            <person name="Vaughan M.M."/>
            <person name="Alexander N.J."/>
            <person name="Busman M."/>
            <person name="Gutierrez S."/>
        </authorList>
    </citation>
    <scope>NUCLEOTIDE SEQUENCE [LARGE SCALE GENOMIC DNA]</scope>
    <source>
        <strain evidence="7 8">IBT 40837</strain>
    </source>
</reference>
<proteinExistence type="inferred from homology"/>
<dbReference type="Proteomes" id="UP000266272">
    <property type="component" value="Unassembled WGS sequence"/>
</dbReference>
<dbReference type="PANTHER" id="PTHR43806:SF11">
    <property type="entry name" value="CEREVISIN-RELATED"/>
    <property type="match status" value="1"/>
</dbReference>
<evidence type="ECO:0000256" key="2">
    <source>
        <dbReference type="ARBA" id="ARBA00022670"/>
    </source>
</evidence>
<comment type="caution">
    <text evidence="7">The sequence shown here is derived from an EMBL/GenBank/DDBJ whole genome shotgun (WGS) entry which is preliminary data.</text>
</comment>
<dbReference type="InterPro" id="IPR022398">
    <property type="entry name" value="Peptidase_S8_His-AS"/>
</dbReference>
<dbReference type="PROSITE" id="PS00136">
    <property type="entry name" value="SUBTILASE_ASP"/>
    <property type="match status" value="1"/>
</dbReference>
<comment type="caution">
    <text evidence="5">Lacks conserved residue(s) required for the propagation of feature annotation.</text>
</comment>
<dbReference type="InterPro" id="IPR000209">
    <property type="entry name" value="Peptidase_S8/S53_dom"/>
</dbReference>
<keyword evidence="4" id="KW-0720">Serine protease</keyword>
<dbReference type="PROSITE" id="PS51892">
    <property type="entry name" value="SUBTILASE"/>
    <property type="match status" value="1"/>
</dbReference>
<dbReference type="OrthoDB" id="206201at2759"/>
<dbReference type="PANTHER" id="PTHR43806">
    <property type="entry name" value="PEPTIDASE S8"/>
    <property type="match status" value="1"/>
</dbReference>
<evidence type="ECO:0000259" key="6">
    <source>
        <dbReference type="Pfam" id="PF00082"/>
    </source>
</evidence>
<dbReference type="Gene3D" id="3.40.50.200">
    <property type="entry name" value="Peptidase S8/S53 domain"/>
    <property type="match status" value="1"/>
</dbReference>
<evidence type="ECO:0000256" key="5">
    <source>
        <dbReference type="PROSITE-ProRule" id="PRU01240"/>
    </source>
</evidence>
<dbReference type="PRINTS" id="PR00723">
    <property type="entry name" value="SUBTILISIN"/>
</dbReference>
<organism evidence="7 8">
    <name type="scientific">Trichoderma arundinaceum</name>
    <dbReference type="NCBI Taxonomy" id="490622"/>
    <lineage>
        <taxon>Eukaryota</taxon>
        <taxon>Fungi</taxon>
        <taxon>Dikarya</taxon>
        <taxon>Ascomycota</taxon>
        <taxon>Pezizomycotina</taxon>
        <taxon>Sordariomycetes</taxon>
        <taxon>Hypocreomycetidae</taxon>
        <taxon>Hypocreales</taxon>
        <taxon>Hypocreaceae</taxon>
        <taxon>Trichoderma</taxon>
    </lineage>
</organism>
<sequence>MSSPAHDVVPGEWLVLLKPFASANAKNAHLTTIRAKTEDSSIPFSCETHREFDLPECRGYSAKFDLQTKDDIEKMDTVLSVEPVRYLHHCQKAVQKNSTWGLARISQPVKVRPDGPYEYSYSKEATGQGTVAYILDTGINKDHSEFEGRAFRAPNFVTPDRAASEDDVQGHGTHVAGTIGGKTYGVAKNVTLVSVKIFPDDESLGARTDDILQALAWVRVNARGKKAVVNMSLGGGKSPALNAGVAGLVRDGIIVCVAAGNEASWMFSPLDMT</sequence>
<dbReference type="GO" id="GO:0006508">
    <property type="term" value="P:proteolysis"/>
    <property type="evidence" value="ECO:0007669"/>
    <property type="project" value="UniProtKB-KW"/>
</dbReference>
<keyword evidence="8" id="KW-1185">Reference proteome</keyword>
<feature type="domain" description="Peptidase S8/S53" evidence="6">
    <location>
        <begin position="127"/>
        <end position="262"/>
    </location>
</feature>